<dbReference type="InterPro" id="IPR038488">
    <property type="entry name" value="Integrase_DNA-bd_sf"/>
</dbReference>
<dbReference type="Pfam" id="PF13356">
    <property type="entry name" value="Arm-DNA-bind_3"/>
    <property type="match status" value="1"/>
</dbReference>
<name>A0A286IFF7_9HYPH</name>
<dbReference type="InterPro" id="IPR002104">
    <property type="entry name" value="Integrase_catalytic"/>
</dbReference>
<dbReference type="PANTHER" id="PTHR30629">
    <property type="entry name" value="PROPHAGE INTEGRASE"/>
    <property type="match status" value="1"/>
</dbReference>
<dbReference type="InterPro" id="IPR011010">
    <property type="entry name" value="DNA_brk_join_enz"/>
</dbReference>
<comment type="similarity">
    <text evidence="1">Belongs to the 'phage' integrase family.</text>
</comment>
<sequence length="406" mass="44793">MPMQKISDRWLASVQPQPKQIEYFDAAPGHKGLSIMVGKSGSKAWFLNYTGPKDGKRKRYKIGAYPGVGLAKARTEAARLRADIGEGADPLDSRRAETVAANEARADTFAKLVEAYLQSSKFKSTSASNRRDIERTMRKDVLSLIGETPLSELSRRTLQKPVEAKINSGAQRMGEAIFRYLKVVLNWGADMGYIEANPLPRRNPNATPMENRERVLTNAEISALWNEFPNWTAGPRLVAIYRLIVLTGQRSNEVAGLMRDEIDTTAAIWALPRERAKNGKPNIVPLSAPALAIVREAMAATNGDHLFPTDGGEKRAHIGNDTISNTIRKWQEGRGVADRWTPHDLRRTAATRMNEIGVQPHIVEAILNHVSGAKAGVAGVYNRADYIEQKRAALDAWAAELGRIVG</sequence>
<proteinExistence type="inferred from homology"/>
<dbReference type="GO" id="GO:0015074">
    <property type="term" value="P:DNA integration"/>
    <property type="evidence" value="ECO:0007669"/>
    <property type="project" value="UniProtKB-KW"/>
</dbReference>
<organism evidence="6 7">
    <name type="scientific">Hoeflea halophila</name>
    <dbReference type="NCBI Taxonomy" id="714899"/>
    <lineage>
        <taxon>Bacteria</taxon>
        <taxon>Pseudomonadati</taxon>
        <taxon>Pseudomonadota</taxon>
        <taxon>Alphaproteobacteria</taxon>
        <taxon>Hyphomicrobiales</taxon>
        <taxon>Rhizobiaceae</taxon>
        <taxon>Hoeflea</taxon>
    </lineage>
</organism>
<evidence type="ECO:0000313" key="7">
    <source>
        <dbReference type="Proteomes" id="UP000219465"/>
    </source>
</evidence>
<evidence type="ECO:0000313" key="6">
    <source>
        <dbReference type="EMBL" id="SOE18858.1"/>
    </source>
</evidence>
<dbReference type="PROSITE" id="PS51898">
    <property type="entry name" value="TYR_RECOMBINASE"/>
    <property type="match status" value="1"/>
</dbReference>
<evidence type="ECO:0000259" key="5">
    <source>
        <dbReference type="PROSITE" id="PS51898"/>
    </source>
</evidence>
<evidence type="ECO:0000256" key="2">
    <source>
        <dbReference type="ARBA" id="ARBA00022908"/>
    </source>
</evidence>
<keyword evidence="2" id="KW-0229">DNA integration</keyword>
<dbReference type="InterPro" id="IPR053876">
    <property type="entry name" value="Phage_int_M"/>
</dbReference>
<evidence type="ECO:0000256" key="3">
    <source>
        <dbReference type="ARBA" id="ARBA00023125"/>
    </source>
</evidence>
<dbReference type="Gene3D" id="1.10.150.130">
    <property type="match status" value="1"/>
</dbReference>
<dbReference type="OrthoDB" id="7615137at2"/>
<protein>
    <submittedName>
        <fullName evidence="6">Site-specific recombinase XerD</fullName>
    </submittedName>
</protein>
<dbReference type="Pfam" id="PF22022">
    <property type="entry name" value="Phage_int_M"/>
    <property type="match status" value="1"/>
</dbReference>
<dbReference type="PANTHER" id="PTHR30629:SF2">
    <property type="entry name" value="PROPHAGE INTEGRASE INTS-RELATED"/>
    <property type="match status" value="1"/>
</dbReference>
<evidence type="ECO:0000256" key="1">
    <source>
        <dbReference type="ARBA" id="ARBA00008857"/>
    </source>
</evidence>
<keyword evidence="7" id="KW-1185">Reference proteome</keyword>
<dbReference type="InterPro" id="IPR010998">
    <property type="entry name" value="Integrase_recombinase_N"/>
</dbReference>
<dbReference type="RefSeq" id="WP_097109314.1">
    <property type="nucleotide sequence ID" value="NZ_OCPC01000006.1"/>
</dbReference>
<dbReference type="GO" id="GO:0006310">
    <property type="term" value="P:DNA recombination"/>
    <property type="evidence" value="ECO:0007669"/>
    <property type="project" value="UniProtKB-KW"/>
</dbReference>
<dbReference type="AlphaFoldDB" id="A0A286IFF7"/>
<dbReference type="GO" id="GO:0003677">
    <property type="term" value="F:DNA binding"/>
    <property type="evidence" value="ECO:0007669"/>
    <property type="project" value="UniProtKB-KW"/>
</dbReference>
<dbReference type="InterPro" id="IPR013762">
    <property type="entry name" value="Integrase-like_cat_sf"/>
</dbReference>
<feature type="domain" description="Tyr recombinase" evidence="5">
    <location>
        <begin position="211"/>
        <end position="394"/>
    </location>
</feature>
<gene>
    <name evidence="6" type="ORF">SAMN05877838_3802</name>
</gene>
<dbReference type="Gene3D" id="3.30.160.390">
    <property type="entry name" value="Integrase, DNA-binding domain"/>
    <property type="match status" value="1"/>
</dbReference>
<accession>A0A286IFF7</accession>
<dbReference type="SUPFAM" id="SSF56349">
    <property type="entry name" value="DNA breaking-rejoining enzymes"/>
    <property type="match status" value="1"/>
</dbReference>
<dbReference type="Gene3D" id="1.10.443.10">
    <property type="entry name" value="Intergrase catalytic core"/>
    <property type="match status" value="1"/>
</dbReference>
<keyword evidence="3" id="KW-0238">DNA-binding</keyword>
<dbReference type="Pfam" id="PF00589">
    <property type="entry name" value="Phage_integrase"/>
    <property type="match status" value="1"/>
</dbReference>
<dbReference type="Proteomes" id="UP000219465">
    <property type="component" value="Unassembled WGS sequence"/>
</dbReference>
<dbReference type="InterPro" id="IPR050808">
    <property type="entry name" value="Phage_Integrase"/>
</dbReference>
<dbReference type="CDD" id="cd00801">
    <property type="entry name" value="INT_P4_C"/>
    <property type="match status" value="1"/>
</dbReference>
<keyword evidence="4" id="KW-0233">DNA recombination</keyword>
<dbReference type="InterPro" id="IPR025166">
    <property type="entry name" value="Integrase_DNA_bind_dom"/>
</dbReference>
<reference evidence="7" key="1">
    <citation type="submission" date="2017-08" db="EMBL/GenBank/DDBJ databases">
        <authorList>
            <person name="Varghese N."/>
            <person name="Submissions S."/>
        </authorList>
    </citation>
    <scope>NUCLEOTIDE SEQUENCE [LARGE SCALE GENOMIC DNA]</scope>
    <source>
        <strain evidence="7">KCTC 23107</strain>
    </source>
</reference>
<dbReference type="EMBL" id="OCPC01000006">
    <property type="protein sequence ID" value="SOE18858.1"/>
    <property type="molecule type" value="Genomic_DNA"/>
</dbReference>
<evidence type="ECO:0000256" key="4">
    <source>
        <dbReference type="ARBA" id="ARBA00023172"/>
    </source>
</evidence>